<comment type="caution">
    <text evidence="2">The sequence shown here is derived from an EMBL/GenBank/DDBJ whole genome shotgun (WGS) entry which is preliminary data.</text>
</comment>
<evidence type="ECO:0000256" key="1">
    <source>
        <dbReference type="SAM" id="MobiDB-lite"/>
    </source>
</evidence>
<protein>
    <submittedName>
        <fullName evidence="2">Uncharacterized protein</fullName>
    </submittedName>
</protein>
<proteinExistence type="predicted"/>
<dbReference type="AlphaFoldDB" id="A0A5N6KJB0"/>
<dbReference type="Proteomes" id="UP000326757">
    <property type="component" value="Unassembled WGS sequence"/>
</dbReference>
<dbReference type="EMBL" id="VIGI01000002">
    <property type="protein sequence ID" value="KAB8303767.1"/>
    <property type="molecule type" value="Genomic_DNA"/>
</dbReference>
<evidence type="ECO:0000313" key="2">
    <source>
        <dbReference type="EMBL" id="KAB8303767.1"/>
    </source>
</evidence>
<organism evidence="2 3">
    <name type="scientific">Monilinia laxa</name>
    <name type="common">Brown rot fungus</name>
    <name type="synonym">Sclerotinia laxa</name>
    <dbReference type="NCBI Taxonomy" id="61186"/>
    <lineage>
        <taxon>Eukaryota</taxon>
        <taxon>Fungi</taxon>
        <taxon>Dikarya</taxon>
        <taxon>Ascomycota</taxon>
        <taxon>Pezizomycotina</taxon>
        <taxon>Leotiomycetes</taxon>
        <taxon>Helotiales</taxon>
        <taxon>Sclerotiniaceae</taxon>
        <taxon>Monilinia</taxon>
    </lineage>
</organism>
<accession>A0A5N6KJB0</accession>
<feature type="region of interest" description="Disordered" evidence="1">
    <location>
        <begin position="24"/>
        <end position="48"/>
    </location>
</feature>
<evidence type="ECO:0000313" key="3">
    <source>
        <dbReference type="Proteomes" id="UP000326757"/>
    </source>
</evidence>
<sequence length="131" mass="15370">MASMYHALPCFAYHAHYILETQSRSRNTDCMPKKRKKERKKRKTPPIHSPFRIPILFFLISIPPFPSPFHPIAHDETPSPCMHVYDTMTPPPSLMKSVHAANIPHMQRFEHRLLKSQLWSLERILFPSSQL</sequence>
<keyword evidence="3" id="KW-1185">Reference proteome</keyword>
<gene>
    <name evidence="2" type="ORF">EYC80_005145</name>
</gene>
<reference evidence="2 3" key="1">
    <citation type="submission" date="2019-06" db="EMBL/GenBank/DDBJ databases">
        <title>Genome Sequence of the Brown Rot Fungal Pathogen Monilinia laxa.</title>
        <authorList>
            <person name="De Miccolis Angelini R.M."/>
            <person name="Landi L."/>
            <person name="Abate D."/>
            <person name="Pollastro S."/>
            <person name="Romanazzi G."/>
            <person name="Faretra F."/>
        </authorList>
    </citation>
    <scope>NUCLEOTIDE SEQUENCE [LARGE SCALE GENOMIC DNA]</scope>
    <source>
        <strain evidence="2 3">Mlax316</strain>
    </source>
</reference>
<name>A0A5N6KJB0_MONLA</name>
<feature type="compositionally biased region" description="Basic residues" evidence="1">
    <location>
        <begin position="33"/>
        <end position="45"/>
    </location>
</feature>